<evidence type="ECO:0000256" key="31">
    <source>
        <dbReference type="ARBA" id="ARBA00036683"/>
    </source>
</evidence>
<comment type="caution">
    <text evidence="42">The sequence shown here is derived from an EMBL/GenBank/DDBJ whole genome shotgun (WGS) entry which is preliminary data.</text>
</comment>
<keyword evidence="43" id="KW-1185">Reference proteome</keyword>
<dbReference type="AlphaFoldDB" id="A0A5N5P6S7"/>
<evidence type="ECO:0000256" key="28">
    <source>
        <dbReference type="ARBA" id="ARBA00034109"/>
    </source>
</evidence>
<accession>A0A5N5P6S7</accession>
<evidence type="ECO:0000256" key="23">
    <source>
        <dbReference type="ARBA" id="ARBA00023180"/>
    </source>
</evidence>
<evidence type="ECO:0000256" key="24">
    <source>
        <dbReference type="ARBA" id="ARBA00023273"/>
    </source>
</evidence>
<keyword evidence="21 36" id="KW-0472">Membrane</keyword>
<evidence type="ECO:0000256" key="4">
    <source>
        <dbReference type="ARBA" id="ARBA00004279"/>
    </source>
</evidence>
<proteinExistence type="inferred from homology"/>
<evidence type="ECO:0000256" key="15">
    <source>
        <dbReference type="ARBA" id="ARBA00022826"/>
    </source>
</evidence>
<feature type="glycosylation site" description="N-linked (GlcNAc...) asparagine" evidence="37">
    <location>
        <position position="83"/>
    </location>
</feature>
<dbReference type="GO" id="GO:0015271">
    <property type="term" value="F:outward rectifier potassium channel activity"/>
    <property type="evidence" value="ECO:0007669"/>
    <property type="project" value="TreeGrafter"/>
</dbReference>
<evidence type="ECO:0000256" key="40">
    <source>
        <dbReference type="SAM" id="Phobius"/>
    </source>
</evidence>
<dbReference type="InterPro" id="IPR013099">
    <property type="entry name" value="K_chnl_dom"/>
</dbReference>
<dbReference type="GO" id="GO:0055037">
    <property type="term" value="C:recycling endosome"/>
    <property type="evidence" value="ECO:0007669"/>
    <property type="project" value="UniProtKB-SubCell"/>
</dbReference>
<keyword evidence="12 36" id="KW-0633">Potassium transport</keyword>
<protein>
    <recommendedName>
        <fullName evidence="36">Potassium channel subfamily K member</fullName>
    </recommendedName>
</protein>
<dbReference type="GO" id="GO:0030425">
    <property type="term" value="C:dendrite"/>
    <property type="evidence" value="ECO:0007669"/>
    <property type="project" value="UniProtKB-SubCell"/>
</dbReference>
<evidence type="ECO:0000256" key="38">
    <source>
        <dbReference type="RuleBase" id="RU003857"/>
    </source>
</evidence>
<evidence type="ECO:0000256" key="3">
    <source>
        <dbReference type="ARBA" id="ARBA00004221"/>
    </source>
</evidence>
<dbReference type="SUPFAM" id="SSF81324">
    <property type="entry name" value="Voltage-gated potassium channels"/>
    <property type="match status" value="2"/>
</dbReference>
<dbReference type="EMBL" id="VFJC01000007">
    <property type="protein sequence ID" value="KAB5575028.1"/>
    <property type="molecule type" value="Genomic_DNA"/>
</dbReference>
<keyword evidence="11" id="KW-1017">Isopeptide bond</keyword>
<dbReference type="GO" id="GO:0097060">
    <property type="term" value="C:synaptic membrane"/>
    <property type="evidence" value="ECO:0007669"/>
    <property type="project" value="UniProtKB-SubCell"/>
</dbReference>
<keyword evidence="10" id="KW-1003">Cell membrane</keyword>
<dbReference type="InterPro" id="IPR005408">
    <property type="entry name" value="2pore_dom_K_chnl_TWIK"/>
</dbReference>
<evidence type="ECO:0000256" key="21">
    <source>
        <dbReference type="ARBA" id="ARBA00023136"/>
    </source>
</evidence>
<evidence type="ECO:0000256" key="7">
    <source>
        <dbReference type="ARBA" id="ARBA00004651"/>
    </source>
</evidence>
<dbReference type="PIRSF" id="PIRSF038061">
    <property type="entry name" value="K_channel_subfamily_K_type"/>
    <property type="match status" value="1"/>
</dbReference>
<keyword evidence="16" id="KW-0832">Ubl conjugation</keyword>
<evidence type="ECO:0000256" key="17">
    <source>
        <dbReference type="ARBA" id="ARBA00022958"/>
    </source>
</evidence>
<evidence type="ECO:0000256" key="10">
    <source>
        <dbReference type="ARBA" id="ARBA00022475"/>
    </source>
</evidence>
<evidence type="ECO:0000256" key="14">
    <source>
        <dbReference type="ARBA" id="ARBA00022753"/>
    </source>
</evidence>
<feature type="transmembrane region" description="Helical" evidence="40">
    <location>
        <begin position="7"/>
        <end position="31"/>
    </location>
</feature>
<dbReference type="GO" id="GO:0022841">
    <property type="term" value="F:potassium ion leak channel activity"/>
    <property type="evidence" value="ECO:0007669"/>
    <property type="project" value="TreeGrafter"/>
</dbReference>
<keyword evidence="15 36" id="KW-0631">Potassium channel</keyword>
<keyword evidence="23" id="KW-0325">Glycoprotein</keyword>
<evidence type="ECO:0000256" key="30">
    <source>
        <dbReference type="ARBA" id="ARBA00036239"/>
    </source>
</evidence>
<dbReference type="GO" id="GO:0043204">
    <property type="term" value="C:perikaryon"/>
    <property type="evidence" value="ECO:0007669"/>
    <property type="project" value="UniProtKB-SubCell"/>
</dbReference>
<comment type="catalytic activity">
    <reaction evidence="31">
        <text>L-glutamate(out) = L-glutamate(in)</text>
        <dbReference type="Rhea" id="RHEA:66336"/>
        <dbReference type="ChEBI" id="CHEBI:29985"/>
    </reaction>
</comment>
<keyword evidence="13 38" id="KW-0812">Transmembrane</keyword>
<keyword evidence="19" id="KW-0770">Synapse</keyword>
<evidence type="ECO:0000259" key="41">
    <source>
        <dbReference type="Pfam" id="PF07885"/>
    </source>
</evidence>
<name>A0A5N5P6S7_PANHP</name>
<dbReference type="PRINTS" id="PR01333">
    <property type="entry name" value="2POREKCHANEL"/>
</dbReference>
<comment type="catalytic activity">
    <reaction evidence="34">
        <text>Cs(+)(in) = Cs(+)(out)</text>
        <dbReference type="Rhea" id="RHEA:78555"/>
        <dbReference type="ChEBI" id="CHEBI:49547"/>
    </reaction>
</comment>
<dbReference type="GO" id="GO:0016324">
    <property type="term" value="C:apical plasma membrane"/>
    <property type="evidence" value="ECO:0007669"/>
    <property type="project" value="UniProtKB-SubCell"/>
</dbReference>
<evidence type="ECO:0000256" key="1">
    <source>
        <dbReference type="ARBA" id="ARBA00000309"/>
    </source>
</evidence>
<keyword evidence="20 36" id="KW-0406">Ion transport</keyword>
<evidence type="ECO:0000256" key="29">
    <source>
        <dbReference type="ARBA" id="ARBA00034430"/>
    </source>
</evidence>
<keyword evidence="14" id="KW-0967">Endosome</keyword>
<dbReference type="InterPro" id="IPR003280">
    <property type="entry name" value="2pore_dom_K_chnl"/>
</dbReference>
<keyword evidence="26" id="KW-0968">Cytoplasmic vesicle</keyword>
<evidence type="ECO:0000256" key="16">
    <source>
        <dbReference type="ARBA" id="ARBA00022843"/>
    </source>
</evidence>
<comment type="subunit">
    <text evidence="35">Homodimer; disulfide-linked. Heterodimer with KCNK2; disulfide-linked. In astrocytes, forms mostly heterodimeric potassium channels with KCNK2, with only a minor proportion of functional channels containing homodimeric KCNK1. Interacts with KCNK3 and KCNK9, forming functional heterodimeric channels. Interacts with GNG4. Identified in a complex with PSD and ARF6; interacts only with PSD that is bound to ARF6. Interacts with UBE2I.</text>
</comment>
<keyword evidence="22" id="KW-1015">Disulfide bond</keyword>
<reference evidence="42 43" key="1">
    <citation type="submission" date="2019-06" db="EMBL/GenBank/DDBJ databases">
        <title>A chromosome-scale genome assembly of the striped catfish, Pangasianodon hypophthalmus.</title>
        <authorList>
            <person name="Wen M."/>
            <person name="Zahm M."/>
            <person name="Roques C."/>
            <person name="Cabau C."/>
            <person name="Klopp C."/>
            <person name="Donnadieu C."/>
            <person name="Jouanno E."/>
            <person name="Avarre J.-C."/>
            <person name="Campet M."/>
            <person name="Ha T.T.T."/>
            <person name="Dugue R."/>
            <person name="Lampietro C."/>
            <person name="Louis A."/>
            <person name="Herpin A."/>
            <person name="Echchiki A."/>
            <person name="Berthelot C."/>
            <person name="Parey E."/>
            <person name="Roest-Crollius H."/>
            <person name="Braasch I."/>
            <person name="Postlethwait J."/>
            <person name="Bobe J."/>
            <person name="Montfort J."/>
            <person name="Bouchez O."/>
            <person name="Begum T."/>
            <person name="Schartl M."/>
            <person name="Guiguen Y."/>
        </authorList>
    </citation>
    <scope>NUCLEOTIDE SEQUENCE [LARGE SCALE GENOMIC DNA]</scope>
    <source>
        <strain evidence="42 43">Indonesia</strain>
        <tissue evidence="42">Blood</tissue>
    </source>
</reference>
<evidence type="ECO:0000256" key="11">
    <source>
        <dbReference type="ARBA" id="ARBA00022499"/>
    </source>
</evidence>
<feature type="compositionally biased region" description="Acidic residues" evidence="39">
    <location>
        <begin position="279"/>
        <end position="292"/>
    </location>
</feature>
<evidence type="ECO:0000256" key="26">
    <source>
        <dbReference type="ARBA" id="ARBA00023329"/>
    </source>
</evidence>
<dbReference type="OrthoDB" id="297496at2759"/>
<dbReference type="PRINTS" id="PR01586">
    <property type="entry name" value="TWIKCHANNEL"/>
</dbReference>
<comment type="catalytic activity">
    <reaction evidence="32">
        <text>Li(+)(in) = Li(+)(out)</text>
        <dbReference type="Rhea" id="RHEA:78551"/>
        <dbReference type="ChEBI" id="CHEBI:49713"/>
    </reaction>
</comment>
<dbReference type="InterPro" id="IPR001779">
    <property type="entry name" value="2pore_dom_K_chnl_TWIK1"/>
</dbReference>
<evidence type="ECO:0000256" key="37">
    <source>
        <dbReference type="PIRSR" id="PIRSR038061-1"/>
    </source>
</evidence>
<evidence type="ECO:0000256" key="36">
    <source>
        <dbReference type="PIRNR" id="PIRNR038061"/>
    </source>
</evidence>
<dbReference type="Pfam" id="PF07885">
    <property type="entry name" value="Ion_trans_2"/>
    <property type="match status" value="2"/>
</dbReference>
<comment type="catalytic activity">
    <reaction evidence="30">
        <text>Na(+)(in) = Na(+)(out)</text>
        <dbReference type="Rhea" id="RHEA:34963"/>
        <dbReference type="ChEBI" id="CHEBI:29101"/>
    </reaction>
</comment>
<feature type="domain" description="Potassium channel" evidence="41">
    <location>
        <begin position="87"/>
        <end position="144"/>
    </location>
</feature>
<evidence type="ECO:0000256" key="9">
    <source>
        <dbReference type="ARBA" id="ARBA00022448"/>
    </source>
</evidence>
<comment type="catalytic activity">
    <reaction evidence="29">
        <text>K(+)(in) = K(+)(out)</text>
        <dbReference type="Rhea" id="RHEA:29463"/>
        <dbReference type="ChEBI" id="CHEBI:29103"/>
    </reaction>
</comment>
<evidence type="ECO:0000313" key="42">
    <source>
        <dbReference type="EMBL" id="KAB5575028.1"/>
    </source>
</evidence>
<dbReference type="PRINTS" id="PR01096">
    <property type="entry name" value="TWIK1CHANNEL"/>
</dbReference>
<evidence type="ECO:0000256" key="8">
    <source>
        <dbReference type="ARBA" id="ARBA00006666"/>
    </source>
</evidence>
<organism evidence="42 43">
    <name type="scientific">Pangasianodon hypophthalmus</name>
    <name type="common">Striped catfish</name>
    <name type="synonym">Helicophagus hypophthalmus</name>
    <dbReference type="NCBI Taxonomy" id="310915"/>
    <lineage>
        <taxon>Eukaryota</taxon>
        <taxon>Metazoa</taxon>
        <taxon>Chordata</taxon>
        <taxon>Craniata</taxon>
        <taxon>Vertebrata</taxon>
        <taxon>Euteleostomi</taxon>
        <taxon>Actinopterygii</taxon>
        <taxon>Neopterygii</taxon>
        <taxon>Teleostei</taxon>
        <taxon>Ostariophysi</taxon>
        <taxon>Siluriformes</taxon>
        <taxon>Pangasiidae</taxon>
        <taxon>Pangasianodon</taxon>
    </lineage>
</organism>
<evidence type="ECO:0000256" key="2">
    <source>
        <dbReference type="ARBA" id="ARBA00004172"/>
    </source>
</evidence>
<dbReference type="PANTHER" id="PTHR11003:SF28">
    <property type="entry name" value="POTASSIUM CHANNEL SUBFAMILY K MEMBER 6"/>
    <property type="match status" value="1"/>
</dbReference>
<evidence type="ECO:0000256" key="32">
    <source>
        <dbReference type="ARBA" id="ARBA00044635"/>
    </source>
</evidence>
<dbReference type="Gene3D" id="1.10.287.70">
    <property type="match status" value="1"/>
</dbReference>
<dbReference type="GO" id="GO:0030322">
    <property type="term" value="P:stabilization of membrane potential"/>
    <property type="evidence" value="ECO:0007669"/>
    <property type="project" value="TreeGrafter"/>
</dbReference>
<feature type="transmembrane region" description="Helical" evidence="40">
    <location>
        <begin position="122"/>
        <end position="146"/>
    </location>
</feature>
<evidence type="ECO:0000313" key="43">
    <source>
        <dbReference type="Proteomes" id="UP000327468"/>
    </source>
</evidence>
<comment type="catalytic activity">
    <reaction evidence="33">
        <text>Rb(+)(in) = Rb(+)(out)</text>
        <dbReference type="Rhea" id="RHEA:78547"/>
        <dbReference type="ChEBI" id="CHEBI:49847"/>
    </reaction>
</comment>
<keyword evidence="18 40" id="KW-1133">Transmembrane helix</keyword>
<keyword evidence="25 38" id="KW-0407">Ion channel</keyword>
<evidence type="ECO:0000256" key="18">
    <source>
        <dbReference type="ARBA" id="ARBA00022989"/>
    </source>
</evidence>
<feature type="transmembrane region" description="Helical" evidence="40">
    <location>
        <begin position="200"/>
        <end position="220"/>
    </location>
</feature>
<evidence type="ECO:0000256" key="20">
    <source>
        <dbReference type="ARBA" id="ARBA00023065"/>
    </source>
</evidence>
<evidence type="ECO:0000256" key="12">
    <source>
        <dbReference type="ARBA" id="ARBA00022538"/>
    </source>
</evidence>
<dbReference type="Proteomes" id="UP000327468">
    <property type="component" value="Chromosome 6"/>
</dbReference>
<evidence type="ECO:0000256" key="5">
    <source>
        <dbReference type="ARBA" id="ARBA00004484"/>
    </source>
</evidence>
<evidence type="ECO:0000256" key="39">
    <source>
        <dbReference type="SAM" id="MobiDB-lite"/>
    </source>
</evidence>
<evidence type="ECO:0000256" key="35">
    <source>
        <dbReference type="ARBA" id="ARBA00046361"/>
    </source>
</evidence>
<dbReference type="InterPro" id="IPR003092">
    <property type="entry name" value="2pore_dom_K_chnl_TASK"/>
</dbReference>
<comment type="subcellular location">
    <subcellularLocation>
        <location evidence="3">Apical cell membrane</location>
    </subcellularLocation>
    <subcellularLocation>
        <location evidence="7">Cell membrane</location>
        <topology evidence="7">Multi-pass membrane protein</topology>
    </subcellularLocation>
    <subcellularLocation>
        <location evidence="4">Cell projection</location>
        <location evidence="4">Dendrite</location>
    </subcellularLocation>
    <subcellularLocation>
        <location evidence="6">Cytoplasmic vesicle</location>
    </subcellularLocation>
    <subcellularLocation>
        <location evidence="5">Perikaryon</location>
    </subcellularLocation>
    <subcellularLocation>
        <location evidence="2">Recycling endosome</location>
    </subcellularLocation>
    <subcellularLocation>
        <location evidence="28">Synaptic cell membrane</location>
    </subcellularLocation>
</comment>
<evidence type="ECO:0000256" key="13">
    <source>
        <dbReference type="ARBA" id="ARBA00022692"/>
    </source>
</evidence>
<dbReference type="PANTHER" id="PTHR11003">
    <property type="entry name" value="POTASSIUM CHANNEL, SUBFAMILY K"/>
    <property type="match status" value="1"/>
</dbReference>
<feature type="region of interest" description="Disordered" evidence="39">
    <location>
        <begin position="279"/>
        <end position="311"/>
    </location>
</feature>
<evidence type="ECO:0000256" key="6">
    <source>
        <dbReference type="ARBA" id="ARBA00004541"/>
    </source>
</evidence>
<feature type="transmembrane region" description="Helical" evidence="40">
    <location>
        <begin position="167"/>
        <end position="194"/>
    </location>
</feature>
<evidence type="ECO:0000256" key="27">
    <source>
        <dbReference type="ARBA" id="ARBA00024167"/>
    </source>
</evidence>
<sequence length="311" mass="34895">MSTSSRSCFVVLALVCVYVAYLVLGGFVFSALEKPLEEKVQAELNLLKQQLISNMSCVNISTLEQLLQILLNANKYGVSLEQNSSDNSNWDLASALFFSNTLVTTIGYGHTTPLSDVGKAFAIVYALFGVPFTMLVLTACVQRLMVPLNLRPVASWRRRFGWHPHTASTIHFVLLLLVVIVLFFLVPATVFSIIEDSWSFLEAFYFCFISLCTIGLGDFVPGEQPNQKLRPLYKISVMVYLFLGLMAMYFVLRSFHKLADVQGWTAFFHLPSCDDECEEEKENSAEEPNECETDTKPLDPSARVSYNSISK</sequence>
<gene>
    <name evidence="42" type="ORF">PHYPO_G00215960</name>
</gene>
<feature type="domain" description="Potassium channel" evidence="41">
    <location>
        <begin position="180"/>
        <end position="256"/>
    </location>
</feature>
<keyword evidence="17 36" id="KW-0630">Potassium</keyword>
<evidence type="ECO:0000256" key="25">
    <source>
        <dbReference type="ARBA" id="ARBA00023303"/>
    </source>
</evidence>
<evidence type="ECO:0000256" key="22">
    <source>
        <dbReference type="ARBA" id="ARBA00023157"/>
    </source>
</evidence>
<comment type="catalytic activity">
    <reaction evidence="27">
        <text>chloride(in) = chloride(out)</text>
        <dbReference type="Rhea" id="RHEA:29823"/>
        <dbReference type="ChEBI" id="CHEBI:17996"/>
    </reaction>
</comment>
<feature type="transmembrane region" description="Helical" evidence="40">
    <location>
        <begin position="232"/>
        <end position="252"/>
    </location>
</feature>
<evidence type="ECO:0000256" key="33">
    <source>
        <dbReference type="ARBA" id="ARBA00044657"/>
    </source>
</evidence>
<feature type="transmembrane region" description="Helical" evidence="40">
    <location>
        <begin position="92"/>
        <end position="110"/>
    </location>
</feature>
<keyword evidence="24" id="KW-0966">Cell projection</keyword>
<comment type="catalytic activity">
    <reaction evidence="1">
        <text>NH4(+)(in) = NH4(+)(out)</text>
        <dbReference type="Rhea" id="RHEA:28747"/>
        <dbReference type="ChEBI" id="CHEBI:28938"/>
    </reaction>
</comment>
<evidence type="ECO:0000256" key="19">
    <source>
        <dbReference type="ARBA" id="ARBA00023018"/>
    </source>
</evidence>
<evidence type="ECO:0000256" key="34">
    <source>
        <dbReference type="ARBA" id="ARBA00044691"/>
    </source>
</evidence>
<comment type="similarity">
    <text evidence="8 38">Belongs to the two pore domain potassium channel (TC 1.A.1.8) family.</text>
</comment>
<keyword evidence="9 36" id="KW-0813">Transport</keyword>